<feature type="domain" description="Flagellar M-ring C-terminal" evidence="13">
    <location>
        <begin position="269"/>
        <end position="476"/>
    </location>
</feature>
<evidence type="ECO:0000259" key="12">
    <source>
        <dbReference type="Pfam" id="PF01514"/>
    </source>
</evidence>
<feature type="domain" description="Flagellar M-ring N-terminal" evidence="12">
    <location>
        <begin position="60"/>
        <end position="234"/>
    </location>
</feature>
<evidence type="ECO:0000256" key="8">
    <source>
        <dbReference type="ARBA" id="ARBA00023143"/>
    </source>
</evidence>
<keyword evidence="5 11" id="KW-0812">Transmembrane</keyword>
<dbReference type="InterPro" id="IPR000067">
    <property type="entry name" value="FlgMring_FliF"/>
</dbReference>
<name>A0A8J3ATS4_9BURK</name>
<dbReference type="AlphaFoldDB" id="A0A8J3ATS4"/>
<evidence type="ECO:0000256" key="11">
    <source>
        <dbReference type="SAM" id="Phobius"/>
    </source>
</evidence>
<dbReference type="PIRSF" id="PIRSF004862">
    <property type="entry name" value="FliF"/>
    <property type="match status" value="1"/>
</dbReference>
<evidence type="ECO:0000256" key="7">
    <source>
        <dbReference type="ARBA" id="ARBA00023136"/>
    </source>
</evidence>
<dbReference type="InterPro" id="IPR006182">
    <property type="entry name" value="FliF_N_dom"/>
</dbReference>
<dbReference type="GO" id="GO:0009431">
    <property type="term" value="C:bacterial-type flagellum basal body, MS ring"/>
    <property type="evidence" value="ECO:0007669"/>
    <property type="project" value="InterPro"/>
</dbReference>
<dbReference type="GO" id="GO:0003774">
    <property type="term" value="F:cytoskeletal motor activity"/>
    <property type="evidence" value="ECO:0007669"/>
    <property type="project" value="InterPro"/>
</dbReference>
<keyword evidence="14" id="KW-0966">Cell projection</keyword>
<evidence type="ECO:0000256" key="6">
    <source>
        <dbReference type="ARBA" id="ARBA00022989"/>
    </source>
</evidence>
<dbReference type="PANTHER" id="PTHR30046">
    <property type="entry name" value="FLAGELLAR M-RING PROTEIN"/>
    <property type="match status" value="1"/>
</dbReference>
<evidence type="ECO:0000256" key="3">
    <source>
        <dbReference type="ARBA" id="ARBA00007971"/>
    </source>
</evidence>
<keyword evidence="8 9" id="KW-0975">Bacterial flagellum</keyword>
<sequence length="590" mass="62914">MAVVVADEGNLTPDVAGARPASPANVFMDMARSPNGKRFLLMAGVAAVISIMIGIVLWSQKPDYRVLFSNFSDRDGGAIVASLQAANIPYKFAEGGTAILVPADRVHEVRLKLAAEGLPKGGNVGFELMENQKLGISQFLEQVNFQRALEGELARSIQSISAVQAARVHLAIPKASVFVRDQQKPTASVLLNLHPGRILDQQQVSAIVHLVASSVPELSPKNVTIVDQAGNLLSENNKPAGTNTMDPSQLKYVQELQNNIVRRIESIITPIVGQNNVRAEATADVDFSTSEQAAEIYKPNQMPNSATVRSQQTSESSNGGSSASGVPGSLTNQPAPSATAPLTAPQLNPDGTPMTPAQQAAAQAAQAQGGQAAPGTPGAAAAAANAQTPATPTQRDVTTNYEVDKTVRYVQQPMGGLKRLSVAVVVNYKRVTGKDGKSSLQPLSDAEKAQITDLVREAMGYNKDRGDTLNVVNSPFATAHEEPLPPLWKRPEMIDMAIQAAKYVLLGIVLLILYRKVLRPMLNKLNPEPLSLTDETAGEGAEKVQEIEQDLGPMGVQQHTYQQNLEAAKQLARQDPKVVANIVKAWVGND</sequence>
<keyword evidence="6 11" id="KW-1133">Transmembrane helix</keyword>
<evidence type="ECO:0000313" key="14">
    <source>
        <dbReference type="EMBL" id="GGI53035.1"/>
    </source>
</evidence>
<dbReference type="GO" id="GO:0005886">
    <property type="term" value="C:plasma membrane"/>
    <property type="evidence" value="ECO:0007669"/>
    <property type="project" value="UniProtKB-SubCell"/>
</dbReference>
<dbReference type="Proteomes" id="UP000627205">
    <property type="component" value="Unassembled WGS sequence"/>
</dbReference>
<accession>A0A8J3ATS4</accession>
<dbReference type="InterPro" id="IPR013556">
    <property type="entry name" value="Flag_M-ring_C"/>
</dbReference>
<reference evidence="14" key="1">
    <citation type="journal article" date="2014" name="Int. J. Syst. Evol. Microbiol.">
        <title>Complete genome sequence of Corynebacterium casei LMG S-19264T (=DSM 44701T), isolated from a smear-ripened cheese.</title>
        <authorList>
            <consortium name="US DOE Joint Genome Institute (JGI-PGF)"/>
            <person name="Walter F."/>
            <person name="Albersmeier A."/>
            <person name="Kalinowski J."/>
            <person name="Ruckert C."/>
        </authorList>
    </citation>
    <scope>NUCLEOTIDE SEQUENCE</scope>
    <source>
        <strain evidence="14">CCM 7664</strain>
    </source>
</reference>
<feature type="compositionally biased region" description="Low complexity" evidence="10">
    <location>
        <begin position="314"/>
        <end position="394"/>
    </location>
</feature>
<dbReference type="NCBIfam" id="TIGR00206">
    <property type="entry name" value="fliF"/>
    <property type="match status" value="1"/>
</dbReference>
<evidence type="ECO:0000256" key="10">
    <source>
        <dbReference type="SAM" id="MobiDB-lite"/>
    </source>
</evidence>
<comment type="similarity">
    <text evidence="3 9">Belongs to the FliF family.</text>
</comment>
<keyword evidence="15" id="KW-1185">Reference proteome</keyword>
<dbReference type="PANTHER" id="PTHR30046:SF0">
    <property type="entry name" value="FLAGELLAR M-RING PROTEIN"/>
    <property type="match status" value="1"/>
</dbReference>
<evidence type="ECO:0000256" key="4">
    <source>
        <dbReference type="ARBA" id="ARBA00022475"/>
    </source>
</evidence>
<reference evidence="14" key="2">
    <citation type="submission" date="2020-09" db="EMBL/GenBank/DDBJ databases">
        <authorList>
            <person name="Sun Q."/>
            <person name="Sedlacek I."/>
        </authorList>
    </citation>
    <scope>NUCLEOTIDE SEQUENCE</scope>
    <source>
        <strain evidence="14">CCM 7664</strain>
    </source>
</reference>
<dbReference type="InterPro" id="IPR045851">
    <property type="entry name" value="AMP-bd_C_sf"/>
</dbReference>
<dbReference type="EMBL" id="BMDP01000001">
    <property type="protein sequence ID" value="GGI53035.1"/>
    <property type="molecule type" value="Genomic_DNA"/>
</dbReference>
<comment type="subcellular location">
    <subcellularLocation>
        <location evidence="1 9">Bacterial flagellum basal body</location>
    </subcellularLocation>
    <subcellularLocation>
        <location evidence="2">Cell membrane</location>
        <topology evidence="2">Multi-pass membrane protein</topology>
    </subcellularLocation>
</comment>
<dbReference type="Pfam" id="PF08345">
    <property type="entry name" value="YscJ_FliF_C"/>
    <property type="match status" value="1"/>
</dbReference>
<evidence type="ECO:0000313" key="15">
    <source>
        <dbReference type="Proteomes" id="UP000627205"/>
    </source>
</evidence>
<dbReference type="Gene3D" id="3.30.300.30">
    <property type="match status" value="1"/>
</dbReference>
<dbReference type="PRINTS" id="PR01009">
    <property type="entry name" value="FLGMRINGFLIF"/>
</dbReference>
<feature type="compositionally biased region" description="Polar residues" evidence="10">
    <location>
        <begin position="301"/>
        <end position="313"/>
    </location>
</feature>
<gene>
    <name evidence="14" type="primary">fliF</name>
    <name evidence="14" type="ORF">GCM10011430_02090</name>
</gene>
<keyword evidence="14" id="KW-0282">Flagellum</keyword>
<organism evidence="14 15">
    <name type="scientific">Oxalicibacterium solurbis</name>
    <dbReference type="NCBI Taxonomy" id="69280"/>
    <lineage>
        <taxon>Bacteria</taxon>
        <taxon>Pseudomonadati</taxon>
        <taxon>Pseudomonadota</taxon>
        <taxon>Betaproteobacteria</taxon>
        <taxon>Burkholderiales</taxon>
        <taxon>Oxalobacteraceae</taxon>
        <taxon>Oxalicibacterium</taxon>
    </lineage>
</organism>
<dbReference type="Pfam" id="PF01514">
    <property type="entry name" value="YscJ_FliF"/>
    <property type="match status" value="1"/>
</dbReference>
<keyword evidence="14" id="KW-0969">Cilium</keyword>
<evidence type="ECO:0000259" key="13">
    <source>
        <dbReference type="Pfam" id="PF08345"/>
    </source>
</evidence>
<protein>
    <recommendedName>
        <fullName evidence="9">Flagellar M-ring protein</fullName>
    </recommendedName>
</protein>
<feature type="transmembrane region" description="Helical" evidence="11">
    <location>
        <begin position="496"/>
        <end position="514"/>
    </location>
</feature>
<comment type="caution">
    <text evidence="14">The sequence shown here is derived from an EMBL/GenBank/DDBJ whole genome shotgun (WGS) entry which is preliminary data.</text>
</comment>
<dbReference type="RefSeq" id="WP_188419130.1">
    <property type="nucleotide sequence ID" value="NZ_BMDP01000001.1"/>
</dbReference>
<dbReference type="GO" id="GO:0071973">
    <property type="term" value="P:bacterial-type flagellum-dependent cell motility"/>
    <property type="evidence" value="ECO:0007669"/>
    <property type="project" value="InterPro"/>
</dbReference>
<evidence type="ECO:0000256" key="1">
    <source>
        <dbReference type="ARBA" id="ARBA00004117"/>
    </source>
</evidence>
<keyword evidence="4" id="KW-1003">Cell membrane</keyword>
<keyword evidence="7 11" id="KW-0472">Membrane</keyword>
<feature type="region of interest" description="Disordered" evidence="10">
    <location>
        <begin position="294"/>
        <end position="399"/>
    </location>
</feature>
<evidence type="ECO:0000256" key="5">
    <source>
        <dbReference type="ARBA" id="ARBA00022692"/>
    </source>
</evidence>
<feature type="transmembrane region" description="Helical" evidence="11">
    <location>
        <begin position="39"/>
        <end position="58"/>
    </location>
</feature>
<evidence type="ECO:0000256" key="2">
    <source>
        <dbReference type="ARBA" id="ARBA00004651"/>
    </source>
</evidence>
<dbReference type="InterPro" id="IPR043427">
    <property type="entry name" value="YscJ/FliF"/>
</dbReference>
<proteinExistence type="inferred from homology"/>
<evidence type="ECO:0000256" key="9">
    <source>
        <dbReference type="PIRNR" id="PIRNR004862"/>
    </source>
</evidence>
<comment type="function">
    <text evidence="9">The M ring may be actively involved in energy transduction.</text>
</comment>